<protein>
    <submittedName>
        <fullName evidence="1">Uncharacterized protein</fullName>
    </submittedName>
</protein>
<dbReference type="Proteomes" id="UP000004994">
    <property type="component" value="Chromosome 1"/>
</dbReference>
<dbReference type="EnsemblPlants" id="Solyc01g067910.3.1">
    <property type="protein sequence ID" value="Solyc01g067910.3.1.1"/>
    <property type="gene ID" value="Solyc01g067910.3"/>
</dbReference>
<reference evidence="1" key="2">
    <citation type="submission" date="2019-01" db="UniProtKB">
        <authorList>
            <consortium name="EnsemblPlants"/>
        </authorList>
    </citation>
    <scope>IDENTIFICATION</scope>
    <source>
        <strain evidence="1">cv. Heinz 1706</strain>
    </source>
</reference>
<dbReference type="AlphaFoldDB" id="A0A3Q7EGS4"/>
<dbReference type="Gramene" id="Solyc01g067910.3.1">
    <property type="protein sequence ID" value="Solyc01g067910.3.1.1"/>
    <property type="gene ID" value="Solyc01g067910.3"/>
</dbReference>
<sequence length="23" mass="2708">KIRLVLPPLAYPNRKINSLFLNK</sequence>
<dbReference type="PaxDb" id="4081-Solyc01g067910.2.1"/>
<proteinExistence type="predicted"/>
<name>A0A3Q7EGS4_SOLLC</name>
<reference evidence="1" key="1">
    <citation type="journal article" date="2012" name="Nature">
        <title>The tomato genome sequence provides insights into fleshy fruit evolution.</title>
        <authorList>
            <consortium name="Tomato Genome Consortium"/>
        </authorList>
    </citation>
    <scope>NUCLEOTIDE SEQUENCE [LARGE SCALE GENOMIC DNA]</scope>
    <source>
        <strain evidence="1">cv. Heinz 1706</strain>
    </source>
</reference>
<dbReference type="InParanoid" id="A0A3Q7EGS4"/>
<evidence type="ECO:0000313" key="1">
    <source>
        <dbReference type="EnsemblPlants" id="Solyc01g067910.3.1.1"/>
    </source>
</evidence>
<organism evidence="1">
    <name type="scientific">Solanum lycopersicum</name>
    <name type="common">Tomato</name>
    <name type="synonym">Lycopersicon esculentum</name>
    <dbReference type="NCBI Taxonomy" id="4081"/>
    <lineage>
        <taxon>Eukaryota</taxon>
        <taxon>Viridiplantae</taxon>
        <taxon>Streptophyta</taxon>
        <taxon>Embryophyta</taxon>
        <taxon>Tracheophyta</taxon>
        <taxon>Spermatophyta</taxon>
        <taxon>Magnoliopsida</taxon>
        <taxon>eudicotyledons</taxon>
        <taxon>Gunneridae</taxon>
        <taxon>Pentapetalae</taxon>
        <taxon>asterids</taxon>
        <taxon>lamiids</taxon>
        <taxon>Solanales</taxon>
        <taxon>Solanaceae</taxon>
        <taxon>Solanoideae</taxon>
        <taxon>Solaneae</taxon>
        <taxon>Solanum</taxon>
        <taxon>Solanum subgen. Lycopersicon</taxon>
    </lineage>
</organism>
<evidence type="ECO:0000313" key="2">
    <source>
        <dbReference type="Proteomes" id="UP000004994"/>
    </source>
</evidence>
<keyword evidence="2" id="KW-1185">Reference proteome</keyword>
<accession>A0A3Q7EGS4</accession>